<name>A0AAW2WKJ6_SESRA</name>
<dbReference type="EMBL" id="JACGWJ010000001">
    <property type="protein sequence ID" value="KAL0442147.1"/>
    <property type="molecule type" value="Genomic_DNA"/>
</dbReference>
<proteinExistence type="predicted"/>
<evidence type="ECO:0000313" key="1">
    <source>
        <dbReference type="EMBL" id="KAL0442147.1"/>
    </source>
</evidence>
<protein>
    <recommendedName>
        <fullName evidence="2">Energy transducer TonB</fullName>
    </recommendedName>
</protein>
<dbReference type="AlphaFoldDB" id="A0AAW2WKJ6"/>
<reference evidence="1" key="1">
    <citation type="submission" date="2020-06" db="EMBL/GenBank/DDBJ databases">
        <authorList>
            <person name="Li T."/>
            <person name="Hu X."/>
            <person name="Zhang T."/>
            <person name="Song X."/>
            <person name="Zhang H."/>
            <person name="Dai N."/>
            <person name="Sheng W."/>
            <person name="Hou X."/>
            <person name="Wei L."/>
        </authorList>
    </citation>
    <scope>NUCLEOTIDE SEQUENCE</scope>
    <source>
        <strain evidence="1">G02</strain>
        <tissue evidence="1">Leaf</tissue>
    </source>
</reference>
<comment type="caution">
    <text evidence="1">The sequence shown here is derived from an EMBL/GenBank/DDBJ whole genome shotgun (WGS) entry which is preliminary data.</text>
</comment>
<reference evidence="1" key="2">
    <citation type="journal article" date="2024" name="Plant">
        <title>Genomic evolution and insights into agronomic trait innovations of Sesamum species.</title>
        <authorList>
            <person name="Miao H."/>
            <person name="Wang L."/>
            <person name="Qu L."/>
            <person name="Liu H."/>
            <person name="Sun Y."/>
            <person name="Le M."/>
            <person name="Wang Q."/>
            <person name="Wei S."/>
            <person name="Zheng Y."/>
            <person name="Lin W."/>
            <person name="Duan Y."/>
            <person name="Cao H."/>
            <person name="Xiong S."/>
            <person name="Wang X."/>
            <person name="Wei L."/>
            <person name="Li C."/>
            <person name="Ma Q."/>
            <person name="Ju M."/>
            <person name="Zhao R."/>
            <person name="Li G."/>
            <person name="Mu C."/>
            <person name="Tian Q."/>
            <person name="Mei H."/>
            <person name="Zhang T."/>
            <person name="Gao T."/>
            <person name="Zhang H."/>
        </authorList>
    </citation>
    <scope>NUCLEOTIDE SEQUENCE</scope>
    <source>
        <tissue evidence="1">Leaf</tissue>
    </source>
</reference>
<accession>A0AAW2WKJ6</accession>
<evidence type="ECO:0008006" key="2">
    <source>
        <dbReference type="Google" id="ProtNLM"/>
    </source>
</evidence>
<organism evidence="1">
    <name type="scientific">Sesamum radiatum</name>
    <name type="common">Black benniseed</name>
    <dbReference type="NCBI Taxonomy" id="300843"/>
    <lineage>
        <taxon>Eukaryota</taxon>
        <taxon>Viridiplantae</taxon>
        <taxon>Streptophyta</taxon>
        <taxon>Embryophyta</taxon>
        <taxon>Tracheophyta</taxon>
        <taxon>Spermatophyta</taxon>
        <taxon>Magnoliopsida</taxon>
        <taxon>eudicotyledons</taxon>
        <taxon>Gunneridae</taxon>
        <taxon>Pentapetalae</taxon>
        <taxon>asterids</taxon>
        <taxon>lamiids</taxon>
        <taxon>Lamiales</taxon>
        <taxon>Pedaliaceae</taxon>
        <taxon>Sesamum</taxon>
    </lineage>
</organism>
<gene>
    <name evidence="1" type="ORF">Sradi_0153600</name>
</gene>
<sequence>MVALALAHVATLSYMDVHEEEAEESAPILAFISNNTREQIAALAPARVATPFDMDVPEEEAKESAPIPAPPKAAR</sequence>